<name>A0ABY7VID2_9GAMM</name>
<dbReference type="EMBL" id="CP059693">
    <property type="protein sequence ID" value="WDE13487.1"/>
    <property type="molecule type" value="Genomic_DNA"/>
</dbReference>
<gene>
    <name evidence="2" type="ORF">H3N35_08650</name>
</gene>
<dbReference type="Proteomes" id="UP001215231">
    <property type="component" value="Chromosome"/>
</dbReference>
<sequence length="374" mass="43726">MKSKFPGYVDNYLDNNVLTSEKVLVAFDTNILLNLYRYEKSIADDIISQIKSLKQNKFFEVWLPHQVALEFNLNRKNVLKNQERSVHLIESKFKTFKKDIEGLSTIGGKNSELHPLKKELGTNFDEIDRIIKAHLPKGKNKNRVDNVVKVVYELFDGKVGDSYSHEEMGSLEMEGEYRYQHNIPPGFEDDTKESVYSYAGIKVNAKYGDLILWKQLIDKAIIEELTVVLVTGDVKGDWQSKEFSRVRPELITEFKLKTGQDFYALTLPQFQRYFDTKLERKLSKETTTEIVELTKKDSRGWLDDILAAFYYFDKPLTLKEVYDYITQNSDRDFPPSWDVIIRRTIYNHCSDVKAFLGKKDLFKKLESGKYKLRK</sequence>
<proteinExistence type="predicted"/>
<evidence type="ECO:0000313" key="2">
    <source>
        <dbReference type="EMBL" id="WDE13487.1"/>
    </source>
</evidence>
<accession>A0ABY7VID2</accession>
<evidence type="ECO:0000259" key="1">
    <source>
        <dbReference type="Pfam" id="PF18476"/>
    </source>
</evidence>
<feature type="domain" description="PIN like" evidence="1">
    <location>
        <begin position="24"/>
        <end position="242"/>
    </location>
</feature>
<dbReference type="InterPro" id="IPR041578">
    <property type="entry name" value="PIN_8"/>
</dbReference>
<keyword evidence="3" id="KW-1185">Reference proteome</keyword>
<reference evidence="2 3" key="1">
    <citation type="journal article" date="2022" name="Mar. Drugs">
        <title>Bioassay-Guided Fractionation Leads to the Detection of Cholic Acid Generated by the Rare Thalassomonas sp.</title>
        <authorList>
            <person name="Pheiffer F."/>
            <person name="Schneider Y.K."/>
            <person name="Hansen E.H."/>
            <person name="Andersen J.H."/>
            <person name="Isaksson J."/>
            <person name="Busche T."/>
            <person name="R C."/>
            <person name="Kalinowski J."/>
            <person name="Zyl L.V."/>
            <person name="Trindade M."/>
        </authorList>
    </citation>
    <scope>NUCLEOTIDE SEQUENCE [LARGE SCALE GENOMIC DNA]</scope>
    <source>
        <strain evidence="2 3">A5K-61T</strain>
    </source>
</reference>
<dbReference type="Pfam" id="PF18476">
    <property type="entry name" value="PIN_8"/>
    <property type="match status" value="1"/>
</dbReference>
<dbReference type="RefSeq" id="WP_274053870.1">
    <property type="nucleotide sequence ID" value="NZ_CP059693.1"/>
</dbReference>
<organism evidence="2 3">
    <name type="scientific">Thalassomonas haliotis</name>
    <dbReference type="NCBI Taxonomy" id="485448"/>
    <lineage>
        <taxon>Bacteria</taxon>
        <taxon>Pseudomonadati</taxon>
        <taxon>Pseudomonadota</taxon>
        <taxon>Gammaproteobacteria</taxon>
        <taxon>Alteromonadales</taxon>
        <taxon>Colwelliaceae</taxon>
        <taxon>Thalassomonas</taxon>
    </lineage>
</organism>
<evidence type="ECO:0000313" key="3">
    <source>
        <dbReference type="Proteomes" id="UP001215231"/>
    </source>
</evidence>
<protein>
    <submittedName>
        <fullName evidence="2">DUF4935 domain-containing protein</fullName>
    </submittedName>
</protein>